<evidence type="ECO:0000313" key="5">
    <source>
        <dbReference type="Proteomes" id="UP000006039"/>
    </source>
</evidence>
<reference evidence="3" key="3">
    <citation type="submission" date="2010-09" db="EMBL/GenBank/DDBJ databases">
        <title>Annotation of Gaeumannomyces graminis var. tritici R3-111a-1.</title>
        <authorList>
            <consortium name="The Broad Institute Genome Sequencing Platform"/>
            <person name="Ma L.-J."/>
            <person name="Dead R."/>
            <person name="Young S.K."/>
            <person name="Zeng Q."/>
            <person name="Gargeya S."/>
            <person name="Fitzgerald M."/>
            <person name="Haas B."/>
            <person name="Abouelleil A."/>
            <person name="Alvarado L."/>
            <person name="Arachchi H.M."/>
            <person name="Berlin A."/>
            <person name="Brown A."/>
            <person name="Chapman S.B."/>
            <person name="Chen Z."/>
            <person name="Dunbar C."/>
            <person name="Freedman E."/>
            <person name="Gearin G."/>
            <person name="Gellesch M."/>
            <person name="Goldberg J."/>
            <person name="Griggs A."/>
            <person name="Gujja S."/>
            <person name="Heiman D."/>
            <person name="Howarth C."/>
            <person name="Larson L."/>
            <person name="Lui A."/>
            <person name="MacDonald P.J.P."/>
            <person name="Mehta T."/>
            <person name="Montmayeur A."/>
            <person name="Murphy C."/>
            <person name="Neiman D."/>
            <person name="Pearson M."/>
            <person name="Priest M."/>
            <person name="Roberts A."/>
            <person name="Saif S."/>
            <person name="Shea T."/>
            <person name="Shenoy N."/>
            <person name="Sisk P."/>
            <person name="Stolte C."/>
            <person name="Sykes S."/>
            <person name="Yandava C."/>
            <person name="Wortman J."/>
            <person name="Nusbaum C."/>
            <person name="Birren B."/>
        </authorList>
    </citation>
    <scope>NUCLEOTIDE SEQUENCE</scope>
    <source>
        <strain evidence="3">R3-111a-1</strain>
    </source>
</reference>
<reference evidence="3" key="2">
    <citation type="submission" date="2010-07" db="EMBL/GenBank/DDBJ databases">
        <authorList>
            <consortium name="The Broad Institute Genome Sequencing Platform"/>
            <consortium name="Broad Institute Genome Sequencing Center for Infectious Disease"/>
            <person name="Ma L.-J."/>
            <person name="Dead R."/>
            <person name="Young S."/>
            <person name="Zeng Q."/>
            <person name="Koehrsen M."/>
            <person name="Alvarado L."/>
            <person name="Berlin A."/>
            <person name="Chapman S.B."/>
            <person name="Chen Z."/>
            <person name="Freedman E."/>
            <person name="Gellesch M."/>
            <person name="Goldberg J."/>
            <person name="Griggs A."/>
            <person name="Gujja S."/>
            <person name="Heilman E.R."/>
            <person name="Heiman D."/>
            <person name="Hepburn T."/>
            <person name="Howarth C."/>
            <person name="Jen D."/>
            <person name="Larson L."/>
            <person name="Mehta T."/>
            <person name="Neiman D."/>
            <person name="Pearson M."/>
            <person name="Roberts A."/>
            <person name="Saif S."/>
            <person name="Shea T."/>
            <person name="Shenoy N."/>
            <person name="Sisk P."/>
            <person name="Stolte C."/>
            <person name="Sykes S."/>
            <person name="Walk T."/>
            <person name="White J."/>
            <person name="Yandava C."/>
            <person name="Haas B."/>
            <person name="Nusbaum C."/>
            <person name="Birren B."/>
        </authorList>
    </citation>
    <scope>NUCLEOTIDE SEQUENCE</scope>
    <source>
        <strain evidence="3">R3-111a-1</strain>
    </source>
</reference>
<feature type="coiled-coil region" evidence="1">
    <location>
        <begin position="245"/>
        <end position="272"/>
    </location>
</feature>
<feature type="region of interest" description="Disordered" evidence="2">
    <location>
        <begin position="164"/>
        <end position="243"/>
    </location>
</feature>
<feature type="compositionally biased region" description="Polar residues" evidence="2">
    <location>
        <begin position="456"/>
        <end position="480"/>
    </location>
</feature>
<dbReference type="VEuPathDB" id="FungiDB:GGTG_13953"/>
<dbReference type="AlphaFoldDB" id="J3PKA3"/>
<evidence type="ECO:0000313" key="3">
    <source>
        <dbReference type="EMBL" id="EJT68469.1"/>
    </source>
</evidence>
<feature type="region of interest" description="Disordered" evidence="2">
    <location>
        <begin position="447"/>
        <end position="486"/>
    </location>
</feature>
<evidence type="ECO:0000313" key="4">
    <source>
        <dbReference type="EnsemblFungi" id="EJT68469"/>
    </source>
</evidence>
<dbReference type="OrthoDB" id="3595619at2759"/>
<proteinExistence type="predicted"/>
<dbReference type="HOGENOM" id="CLU_027362_1_0_1"/>
<dbReference type="STRING" id="644352.J3PKA3"/>
<organism evidence="3">
    <name type="scientific">Gaeumannomyces tritici (strain R3-111a-1)</name>
    <name type="common">Wheat and barley take-all root rot fungus</name>
    <name type="synonym">Gaeumannomyces graminis var. tritici</name>
    <dbReference type="NCBI Taxonomy" id="644352"/>
    <lineage>
        <taxon>Eukaryota</taxon>
        <taxon>Fungi</taxon>
        <taxon>Dikarya</taxon>
        <taxon>Ascomycota</taxon>
        <taxon>Pezizomycotina</taxon>
        <taxon>Sordariomycetes</taxon>
        <taxon>Sordariomycetidae</taxon>
        <taxon>Magnaporthales</taxon>
        <taxon>Magnaporthaceae</taxon>
        <taxon>Gaeumannomyces</taxon>
    </lineage>
</organism>
<dbReference type="Proteomes" id="UP000006039">
    <property type="component" value="Unassembled WGS sequence"/>
</dbReference>
<reference evidence="5" key="1">
    <citation type="submission" date="2010-07" db="EMBL/GenBank/DDBJ databases">
        <title>The genome sequence of Gaeumannomyces graminis var. tritici strain R3-111a-1.</title>
        <authorList>
            <consortium name="The Broad Institute Genome Sequencing Platform"/>
            <person name="Ma L.-J."/>
            <person name="Dead R."/>
            <person name="Young S."/>
            <person name="Zeng Q."/>
            <person name="Koehrsen M."/>
            <person name="Alvarado L."/>
            <person name="Berlin A."/>
            <person name="Chapman S.B."/>
            <person name="Chen Z."/>
            <person name="Freedman E."/>
            <person name="Gellesch M."/>
            <person name="Goldberg J."/>
            <person name="Griggs A."/>
            <person name="Gujja S."/>
            <person name="Heilman E.R."/>
            <person name="Heiman D."/>
            <person name="Hepburn T."/>
            <person name="Howarth C."/>
            <person name="Jen D."/>
            <person name="Larson L."/>
            <person name="Mehta T."/>
            <person name="Neiman D."/>
            <person name="Pearson M."/>
            <person name="Roberts A."/>
            <person name="Saif S."/>
            <person name="Shea T."/>
            <person name="Shenoy N."/>
            <person name="Sisk P."/>
            <person name="Stolte C."/>
            <person name="Sykes S."/>
            <person name="Walk T."/>
            <person name="White J."/>
            <person name="Yandava C."/>
            <person name="Haas B."/>
            <person name="Nusbaum C."/>
            <person name="Birren B."/>
        </authorList>
    </citation>
    <scope>NUCLEOTIDE SEQUENCE [LARGE SCALE GENOMIC DNA]</scope>
    <source>
        <strain evidence="5">R3-111a-1</strain>
    </source>
</reference>
<keyword evidence="1" id="KW-0175">Coiled coil</keyword>
<name>J3PKA3_GAET3</name>
<dbReference type="EnsemblFungi" id="EJT68469">
    <property type="protein sequence ID" value="EJT68469"/>
    <property type="gene ID" value="GGTG_13953"/>
</dbReference>
<reference evidence="4" key="5">
    <citation type="submission" date="2018-04" db="UniProtKB">
        <authorList>
            <consortium name="EnsemblFungi"/>
        </authorList>
    </citation>
    <scope>IDENTIFICATION</scope>
    <source>
        <strain evidence="4">R3-111a-1</strain>
    </source>
</reference>
<reference evidence="4" key="4">
    <citation type="journal article" date="2015" name="G3 (Bethesda)">
        <title>Genome sequences of three phytopathogenic species of the Magnaporthaceae family of fungi.</title>
        <authorList>
            <person name="Okagaki L.H."/>
            <person name="Nunes C.C."/>
            <person name="Sailsbery J."/>
            <person name="Clay B."/>
            <person name="Brown D."/>
            <person name="John T."/>
            <person name="Oh Y."/>
            <person name="Young N."/>
            <person name="Fitzgerald M."/>
            <person name="Haas B.J."/>
            <person name="Zeng Q."/>
            <person name="Young S."/>
            <person name="Adiconis X."/>
            <person name="Fan L."/>
            <person name="Levin J.Z."/>
            <person name="Mitchell T.K."/>
            <person name="Okubara P.A."/>
            <person name="Farman M.L."/>
            <person name="Kohn L.M."/>
            <person name="Birren B."/>
            <person name="Ma L.-J."/>
            <person name="Dean R.A."/>
        </authorList>
    </citation>
    <scope>NUCLEOTIDE SEQUENCE</scope>
    <source>
        <strain evidence="4">R3-111a-1</strain>
    </source>
</reference>
<evidence type="ECO:0000256" key="2">
    <source>
        <dbReference type="SAM" id="MobiDB-lite"/>
    </source>
</evidence>
<evidence type="ECO:0000256" key="1">
    <source>
        <dbReference type="SAM" id="Coils"/>
    </source>
</evidence>
<dbReference type="eggNOG" id="ENOG502T24R">
    <property type="taxonomic scope" value="Eukaryota"/>
</dbReference>
<protein>
    <submittedName>
        <fullName evidence="3 4">Uncharacterized protein</fullName>
    </submittedName>
</protein>
<dbReference type="RefSeq" id="XP_009230142.1">
    <property type="nucleotide sequence ID" value="XM_009231878.1"/>
</dbReference>
<keyword evidence="5" id="KW-1185">Reference proteome</keyword>
<dbReference type="EMBL" id="GL385481">
    <property type="protein sequence ID" value="EJT68469.1"/>
    <property type="molecule type" value="Genomic_DNA"/>
</dbReference>
<accession>J3PKA3</accession>
<gene>
    <name evidence="4" type="primary">20354411</name>
    <name evidence="3" type="ORF">GGTG_13953</name>
</gene>
<feature type="compositionally biased region" description="Polar residues" evidence="2">
    <location>
        <begin position="184"/>
        <end position="202"/>
    </location>
</feature>
<dbReference type="GeneID" id="20354411"/>
<feature type="region of interest" description="Disordered" evidence="2">
    <location>
        <begin position="53"/>
        <end position="115"/>
    </location>
</feature>
<sequence>MTVFRGALAEAYNAWLDSLSSCYATISPCLNRRNKNPSRQLMEKDEFLVYRHQPSITPPPTFGPSTGTAARDEAFPEQRPASTRRGQGRRRRSFSVTKRFWSHGSSSSRRPKISAPSNFRHIHSESFQLPPAAPARPGRRPRSFRPLELSIYVDDNLSPILPHLVSGQGNVSPPAPAHVHSSSFDSNGSTLGHQRSLSSLSFHLQRRPVPQQAASSSTRDSEDPETPPRIPPRSRRRAGSSLEQVDRMVERVASAMMERDRLQAEIESIVERQSVYMGSRPSTAYDMQDLEPMPEIPALPAAGRPSFFERLSIEQLGTERPRTAPPKTFSQGFGIESPIYEVPDVFYVPQVPMQPRYVIPPTETMPERQLAPPLPLVLRPPLRKKRSFSRVSNWLFPADGPAQHERGMSFDSVTNAPLPVTDRDGFYTCIAPARRTSFETISTSCSWDTQTEERTQPTTMSITDSPSAKETQVSTPTGTPRLNRMPTFGRTYSYESRQQHRPQSVGVAF</sequence>